<dbReference type="PROSITE" id="PS00108">
    <property type="entry name" value="PROTEIN_KINASE_ST"/>
    <property type="match status" value="1"/>
</dbReference>
<organism evidence="7 8">
    <name type="scientific">Polyrhizophydium stewartii</name>
    <dbReference type="NCBI Taxonomy" id="2732419"/>
    <lineage>
        <taxon>Eukaryota</taxon>
        <taxon>Fungi</taxon>
        <taxon>Fungi incertae sedis</taxon>
        <taxon>Chytridiomycota</taxon>
        <taxon>Chytridiomycota incertae sedis</taxon>
        <taxon>Chytridiomycetes</taxon>
        <taxon>Rhizophydiales</taxon>
        <taxon>Rhizophydiales incertae sedis</taxon>
        <taxon>Polyrhizophydium</taxon>
    </lineage>
</organism>
<evidence type="ECO:0000256" key="1">
    <source>
        <dbReference type="ARBA" id="ARBA00012513"/>
    </source>
</evidence>
<feature type="domain" description="Protein kinase" evidence="6">
    <location>
        <begin position="53"/>
        <end position="304"/>
    </location>
</feature>
<keyword evidence="2 4" id="KW-0547">Nucleotide-binding</keyword>
<evidence type="ECO:0000256" key="5">
    <source>
        <dbReference type="RuleBase" id="RU000304"/>
    </source>
</evidence>
<evidence type="ECO:0000313" key="8">
    <source>
        <dbReference type="Proteomes" id="UP001527925"/>
    </source>
</evidence>
<name>A0ABR4NFS3_9FUNG</name>
<dbReference type="Gene3D" id="1.10.510.10">
    <property type="entry name" value="Transferase(Phosphotransferase) domain 1"/>
    <property type="match status" value="1"/>
</dbReference>
<dbReference type="InterPro" id="IPR050629">
    <property type="entry name" value="STE20/SPS1-PAK"/>
</dbReference>
<proteinExistence type="inferred from homology"/>
<dbReference type="GO" id="GO:0016301">
    <property type="term" value="F:kinase activity"/>
    <property type="evidence" value="ECO:0007669"/>
    <property type="project" value="UniProtKB-KW"/>
</dbReference>
<dbReference type="InterPro" id="IPR017441">
    <property type="entry name" value="Protein_kinase_ATP_BS"/>
</dbReference>
<keyword evidence="7" id="KW-0808">Transferase</keyword>
<dbReference type="EMBL" id="JADGIZ020000007">
    <property type="protein sequence ID" value="KAL2918357.1"/>
    <property type="molecule type" value="Genomic_DNA"/>
</dbReference>
<gene>
    <name evidence="7" type="primary">KIC1</name>
    <name evidence="7" type="ORF">HK105_202284</name>
</gene>
<evidence type="ECO:0000256" key="4">
    <source>
        <dbReference type="PROSITE-ProRule" id="PRU10141"/>
    </source>
</evidence>
<comment type="caution">
    <text evidence="7">The sequence shown here is derived from an EMBL/GenBank/DDBJ whole genome shotgun (WGS) entry which is preliminary data.</text>
</comment>
<dbReference type="InterPro" id="IPR000719">
    <property type="entry name" value="Prot_kinase_dom"/>
</dbReference>
<dbReference type="Gene3D" id="3.30.200.20">
    <property type="entry name" value="Phosphorylase Kinase, domain 1"/>
    <property type="match status" value="1"/>
</dbReference>
<dbReference type="PROSITE" id="PS50011">
    <property type="entry name" value="PROTEIN_KINASE_DOM"/>
    <property type="match status" value="1"/>
</dbReference>
<keyword evidence="5" id="KW-0723">Serine/threonine-protein kinase</keyword>
<keyword evidence="7" id="KW-0418">Kinase</keyword>
<dbReference type="Pfam" id="PF00069">
    <property type="entry name" value="Pkinase"/>
    <property type="match status" value="1"/>
</dbReference>
<dbReference type="SUPFAM" id="SSF56112">
    <property type="entry name" value="Protein kinase-like (PK-like)"/>
    <property type="match status" value="1"/>
</dbReference>
<dbReference type="PROSITE" id="PS00107">
    <property type="entry name" value="PROTEIN_KINASE_ATP"/>
    <property type="match status" value="1"/>
</dbReference>
<keyword evidence="3 4" id="KW-0067">ATP-binding</keyword>
<evidence type="ECO:0000313" key="7">
    <source>
        <dbReference type="EMBL" id="KAL2918357.1"/>
    </source>
</evidence>
<dbReference type="InterPro" id="IPR008271">
    <property type="entry name" value="Ser/Thr_kinase_AS"/>
</dbReference>
<dbReference type="EC" id="2.7.11.1" evidence="1"/>
<sequence>MSVLPPHERKAATTGVPSSAAAAAAAQSWRVGAGAGGSSLRSGANTVSVDGAYALLERIGKGSFGNVFKGVKLATGETVAIKVLDLDTDEDEISDVRKEIALLSKCDSPLITRYHGSILNDTKLWIIMDHAGGGSVRRILKSGPLEERYISVIAREVTQALVYLHKTAGIIHRDIKAANILLTSEGHVQLCDFGVAGQITMTSARRNSFVGTPYWMAPEIIKRSQYDVRADIWSLGITIIEMATGNPPFADQDPRRALFLIPRSRPPKLEGRFSPAIQEFIAHTLKEEPEDRPSAEELLKYKFVKEAPRGTAILTDLLARHERWRAENGDPDDEVAFVSM</sequence>
<dbReference type="SMART" id="SM00220">
    <property type="entry name" value="S_TKc"/>
    <property type="match status" value="1"/>
</dbReference>
<reference evidence="7 8" key="1">
    <citation type="submission" date="2023-09" db="EMBL/GenBank/DDBJ databases">
        <title>Pangenome analysis of Batrachochytrium dendrobatidis and related Chytrids.</title>
        <authorList>
            <person name="Yacoub M.N."/>
            <person name="Stajich J.E."/>
            <person name="James T.Y."/>
        </authorList>
    </citation>
    <scope>NUCLEOTIDE SEQUENCE [LARGE SCALE GENOMIC DNA]</scope>
    <source>
        <strain evidence="7 8">JEL0888</strain>
    </source>
</reference>
<dbReference type="InterPro" id="IPR011009">
    <property type="entry name" value="Kinase-like_dom_sf"/>
</dbReference>
<feature type="binding site" evidence="4">
    <location>
        <position position="82"/>
    </location>
    <ligand>
        <name>ATP</name>
        <dbReference type="ChEBI" id="CHEBI:30616"/>
    </ligand>
</feature>
<dbReference type="Proteomes" id="UP001527925">
    <property type="component" value="Unassembled WGS sequence"/>
</dbReference>
<dbReference type="PANTHER" id="PTHR48012:SF21">
    <property type="entry name" value="PH DOMAIN-CONTAINING PROTEIN"/>
    <property type="match status" value="1"/>
</dbReference>
<protein>
    <recommendedName>
        <fullName evidence="1">non-specific serine/threonine protein kinase</fullName>
        <ecNumber evidence="1">2.7.11.1</ecNumber>
    </recommendedName>
</protein>
<comment type="similarity">
    <text evidence="5">Belongs to the protein kinase superfamily.</text>
</comment>
<accession>A0ABR4NFS3</accession>
<evidence type="ECO:0000259" key="6">
    <source>
        <dbReference type="PROSITE" id="PS50011"/>
    </source>
</evidence>
<evidence type="ECO:0000256" key="2">
    <source>
        <dbReference type="ARBA" id="ARBA00022741"/>
    </source>
</evidence>
<keyword evidence="8" id="KW-1185">Reference proteome</keyword>
<dbReference type="PANTHER" id="PTHR48012">
    <property type="entry name" value="STERILE20-LIKE KINASE, ISOFORM B-RELATED"/>
    <property type="match status" value="1"/>
</dbReference>
<evidence type="ECO:0000256" key="3">
    <source>
        <dbReference type="ARBA" id="ARBA00022840"/>
    </source>
</evidence>